<comment type="caution">
    <text evidence="1">The sequence shown here is derived from an EMBL/GenBank/DDBJ whole genome shotgun (WGS) entry which is preliminary data.</text>
</comment>
<dbReference type="EMBL" id="CALSDN010000020">
    <property type="protein sequence ID" value="CAH6723792.1"/>
    <property type="molecule type" value="Genomic_DNA"/>
</dbReference>
<name>A0ACA9YG55_9ASCO</name>
<gene>
    <name evidence="1" type="ORF">CLIB1444_20S00848</name>
</gene>
<sequence>MNAYKEFIEPTKISQCVGCNFISPDKKHLIIGKSSVLQIFETIKIGKNYKLNLIQQFKLHGTIISIKPIKTLENPKLDYLLVTTKFAKISLIKWDHKFQTIQTVSLHYYENVIQNATFEKLTTSSLIVEPKNSCLCLRFKNLLTFLPFAKIDDEEEEDNEIDDDDKILKLDDEIFGTSFLINGQQLDSKIGTIVDAQFLYNYRDSTIGILCSNEQVWAGNLFFKKDNISYVVLSLDLNTKNSTTVLKVDNLPYDIERIVPLPKPLNGALLIGSNCFVHVDNGGIVRKIAANSYAPLTTNTFKTFVDNTDLNLRLENCSVTPIPNDNKILIILQSGEFFYLNFDMDGKAIKKITLEKIEDSDNVEVRHPGEIASLENNLLFISSQCTNSPLIECKYDIEDQDINKGNDDEDDDMDDMYDDEDDKKLTFKDGKLRIKFDDELVNNGPISSFTYGFYSNEKFKSNLVNPNYQELSIFSNSGIESQSYMNIFAPSIQPVIKSSLTFSTVNKLWISNNFLITSDDGNKKSEIFQINKNYARLNAKNFINNDLTVAIHELNNGKFIIQITPKQIKIYDNKFKRKMILNDVIKSGNDEDDDDVEIFNSFCSDEILMIFLTNGEVKILAINTYNENFTEIPIPKILSDTLITTGYISNSNILNAVTKDVNLLIKSRKRKFQQSAHKDSAESHQTEEELGPKQKVFILVTGDNRIVLFNRFHNERCYQLNDIDKFTDTSQLSFFESRSVYPDPFIKQVIFNDIGNSVSKNQYLTILTMGGEVLLYKLYFDGENFKFLKEKDLLITGAPHNSYTLATKVEMKLFYIEDLNGLTGIFVSGDKSYSILKTNHSIPRIFKFTKIPIMSFGKFSNNQLIFLDDKKNTRICEIPMDFNYDNNWPVKRVKIGETIKSVTYHEQSNTFVVSTYKEIDYNCVDEENLPIVGTMEDKPGAKAYKGFIKLISPMTWTVIDEFELDDNEVGINVKSMLLDVGSSSRRFKHKREFIVIGTGKIRIEDLAANGSFKVYEIIDVIPEPGKPQTNHKFKEVYKEDTKGSVTAINEICGRFLVSQGQKIIIRDLQDDGVVPVAFLDCSVYVSEAKSFGNFLIVGDTLKSIWLVGFDAEPFRMIMLGKDLKSIDVSCSDFISQNEEIYILVGDNNNILHLLKYDPEDPTSSNGQRLVAKASFNINANVSSLLQLPNLVNGTTQNIGSTTEGSFFNVFPINESTYRRMYILQQQLTDKEYHFCGLNPRLNRFGGLKFNANDSNSKPILDVGVIKTFAKLNDDRKKNISSKISRDNQEIWKDLIDFENSISL</sequence>
<organism evidence="1 2">
    <name type="scientific">[Candida] jaroonii</name>
    <dbReference type="NCBI Taxonomy" id="467808"/>
    <lineage>
        <taxon>Eukaryota</taxon>
        <taxon>Fungi</taxon>
        <taxon>Dikarya</taxon>
        <taxon>Ascomycota</taxon>
        <taxon>Saccharomycotina</taxon>
        <taxon>Pichiomycetes</taxon>
        <taxon>Debaryomycetaceae</taxon>
        <taxon>Yamadazyma</taxon>
    </lineage>
</organism>
<keyword evidence="2" id="KW-1185">Reference proteome</keyword>
<evidence type="ECO:0000313" key="2">
    <source>
        <dbReference type="Proteomes" id="UP001152531"/>
    </source>
</evidence>
<proteinExistence type="predicted"/>
<evidence type="ECO:0000313" key="1">
    <source>
        <dbReference type="EMBL" id="CAH6723792.1"/>
    </source>
</evidence>
<protein>
    <submittedName>
        <fullName evidence="1">Protein Cft1p</fullName>
    </submittedName>
</protein>
<accession>A0ACA9YG55</accession>
<dbReference type="Proteomes" id="UP001152531">
    <property type="component" value="Unassembled WGS sequence"/>
</dbReference>
<reference evidence="1" key="1">
    <citation type="submission" date="2022-06" db="EMBL/GenBank/DDBJ databases">
        <authorList>
            <person name="Legras J.-L."/>
            <person name="Devillers H."/>
            <person name="Grondin C."/>
        </authorList>
    </citation>
    <scope>NUCLEOTIDE SEQUENCE</scope>
    <source>
        <strain evidence="1">CLIB 1444</strain>
    </source>
</reference>